<name>A0A517SQ42_9BACT</name>
<dbReference type="InterPro" id="IPR006558">
    <property type="entry name" value="LamG-like"/>
</dbReference>
<keyword evidence="8" id="KW-1185">Reference proteome</keyword>
<evidence type="ECO:0000259" key="5">
    <source>
        <dbReference type="SMART" id="SM00282"/>
    </source>
</evidence>
<dbReference type="InterPro" id="IPR051918">
    <property type="entry name" value="STPP_CPPED1"/>
</dbReference>
<dbReference type="SMART" id="SM00282">
    <property type="entry name" value="LamG"/>
    <property type="match status" value="1"/>
</dbReference>
<dbReference type="InterPro" id="IPR001791">
    <property type="entry name" value="Laminin_G"/>
</dbReference>
<evidence type="ECO:0000256" key="2">
    <source>
        <dbReference type="ARBA" id="ARBA00023157"/>
    </source>
</evidence>
<accession>A0A517SQ42</accession>
<keyword evidence="2" id="KW-1015">Disulfide bond</keyword>
<feature type="region of interest" description="Disordered" evidence="3">
    <location>
        <begin position="645"/>
        <end position="666"/>
    </location>
</feature>
<dbReference type="AlphaFoldDB" id="A0A517SQ42"/>
<organism evidence="7 8">
    <name type="scientific">Stieleria bergensis</name>
    <dbReference type="NCBI Taxonomy" id="2528025"/>
    <lineage>
        <taxon>Bacteria</taxon>
        <taxon>Pseudomonadati</taxon>
        <taxon>Planctomycetota</taxon>
        <taxon>Planctomycetia</taxon>
        <taxon>Pirellulales</taxon>
        <taxon>Pirellulaceae</taxon>
        <taxon>Stieleria</taxon>
    </lineage>
</organism>
<evidence type="ECO:0000313" key="7">
    <source>
        <dbReference type="EMBL" id="QDT58246.1"/>
    </source>
</evidence>
<feature type="domain" description="Laminin G" evidence="5">
    <location>
        <begin position="486"/>
        <end position="612"/>
    </location>
</feature>
<evidence type="ECO:0000256" key="1">
    <source>
        <dbReference type="ARBA" id="ARBA00022729"/>
    </source>
</evidence>
<dbReference type="InterPro" id="IPR013320">
    <property type="entry name" value="ConA-like_dom_sf"/>
</dbReference>
<dbReference type="Pfam" id="PF00149">
    <property type="entry name" value="Metallophos"/>
    <property type="match status" value="1"/>
</dbReference>
<dbReference type="RefSeq" id="WP_419188042.1">
    <property type="nucleotide sequence ID" value="NZ_CP036272.1"/>
</dbReference>
<dbReference type="EMBL" id="CP036272">
    <property type="protein sequence ID" value="QDT58246.1"/>
    <property type="molecule type" value="Genomic_DNA"/>
</dbReference>
<dbReference type="InterPro" id="IPR029052">
    <property type="entry name" value="Metallo-depent_PP-like"/>
</dbReference>
<feature type="signal peptide" evidence="4">
    <location>
        <begin position="1"/>
        <end position="21"/>
    </location>
</feature>
<dbReference type="PANTHER" id="PTHR43143:SF1">
    <property type="entry name" value="SERINE_THREONINE-PROTEIN PHOSPHATASE CPPED1"/>
    <property type="match status" value="1"/>
</dbReference>
<dbReference type="Pfam" id="PF13385">
    <property type="entry name" value="Laminin_G_3"/>
    <property type="match status" value="1"/>
</dbReference>
<gene>
    <name evidence="7" type="ORF">SV7mr_07350</name>
</gene>
<dbReference type="GO" id="GO:0016787">
    <property type="term" value="F:hydrolase activity"/>
    <property type="evidence" value="ECO:0007669"/>
    <property type="project" value="InterPro"/>
</dbReference>
<evidence type="ECO:0000256" key="3">
    <source>
        <dbReference type="SAM" id="MobiDB-lite"/>
    </source>
</evidence>
<dbReference type="PANTHER" id="PTHR43143">
    <property type="entry name" value="METALLOPHOSPHOESTERASE, CALCINEURIN SUPERFAMILY"/>
    <property type="match status" value="1"/>
</dbReference>
<dbReference type="Gene3D" id="3.60.21.10">
    <property type="match status" value="1"/>
</dbReference>
<feature type="chain" id="PRO_5021948699" evidence="4">
    <location>
        <begin position="22"/>
        <end position="666"/>
    </location>
</feature>
<sequence precursor="true">MRLRILSAALACLFLIPSANGHDGEGDHKHGDHQDGAQAVMTTRSTAKRLAPPVPKDGFQFIVYGDRTGGVPAGLKVLEQAVVDTNLLDPDLVMTVGDLIQGYNETPQWLEQADEFKAIMKRLSMKWYPVAGNHDIYYRGKKPVPPGHHEANYETHFGPLWYSFKHKNAGFVVLYSDEGDSQTNKKTFSVGALQNMSKEQLAFLDQALKDLADQDHVFVFLHHPRWIGGSYTGCNWDEVHTRLKDAGNVSAVFAGHIHRMRYEGPIDGIEYYALATTGGSLPNDTQVPGVGSLHHFNIVSVRPETISVATLPVGEVMDPKQFTPEFLRMVDQARGLRWQQTTPNVMVDTDGETQGEVTMKLTNTTDLKLQWTGSFDDNALRSGWRSSLDHQHGLLEPGETAELSFLVQYESGPESSKAWPKVNLETRVFTKSAAVDLPMIATPLKLKLSPSAQPQADPKTNQALVINGPSTAVQIDSNLINIAPESPLTLEAWFKPTAANDAVGAIAKTESSEYAFFFNDNKIQFDINIEGRYISPKAPLPLPLNKWSHVAGVFDGQQAMLFINGKQVAAVPAKGRRKTNTLPLYLGADPNRSGQPSRPFTGLIDEIRLSNVARYQGDFEPAERFQRDKNSVLLHHCDQSAGPFLLDDSGNGAHGKLGSASQLQPR</sequence>
<evidence type="ECO:0000313" key="8">
    <source>
        <dbReference type="Proteomes" id="UP000315003"/>
    </source>
</evidence>
<dbReference type="SMART" id="SM00560">
    <property type="entry name" value="LamGL"/>
    <property type="match status" value="1"/>
</dbReference>
<proteinExistence type="predicted"/>
<keyword evidence="1 4" id="KW-0732">Signal</keyword>
<dbReference type="Proteomes" id="UP000315003">
    <property type="component" value="Chromosome"/>
</dbReference>
<evidence type="ECO:0000259" key="6">
    <source>
        <dbReference type="SMART" id="SM00560"/>
    </source>
</evidence>
<reference evidence="7 8" key="1">
    <citation type="submission" date="2019-02" db="EMBL/GenBank/DDBJ databases">
        <title>Deep-cultivation of Planctomycetes and their phenomic and genomic characterization uncovers novel biology.</title>
        <authorList>
            <person name="Wiegand S."/>
            <person name="Jogler M."/>
            <person name="Boedeker C."/>
            <person name="Pinto D."/>
            <person name="Vollmers J."/>
            <person name="Rivas-Marin E."/>
            <person name="Kohn T."/>
            <person name="Peeters S.H."/>
            <person name="Heuer A."/>
            <person name="Rast P."/>
            <person name="Oberbeckmann S."/>
            <person name="Bunk B."/>
            <person name="Jeske O."/>
            <person name="Meyerdierks A."/>
            <person name="Storesund J.E."/>
            <person name="Kallscheuer N."/>
            <person name="Luecker S."/>
            <person name="Lage O.M."/>
            <person name="Pohl T."/>
            <person name="Merkel B.J."/>
            <person name="Hornburger P."/>
            <person name="Mueller R.-W."/>
            <person name="Bruemmer F."/>
            <person name="Labrenz M."/>
            <person name="Spormann A.M."/>
            <person name="Op den Camp H."/>
            <person name="Overmann J."/>
            <person name="Amann R."/>
            <person name="Jetten M.S.M."/>
            <person name="Mascher T."/>
            <person name="Medema M.H."/>
            <person name="Devos D.P."/>
            <person name="Kaster A.-K."/>
            <person name="Ovreas L."/>
            <person name="Rohde M."/>
            <person name="Galperin M.Y."/>
            <person name="Jogler C."/>
        </authorList>
    </citation>
    <scope>NUCLEOTIDE SEQUENCE [LARGE SCALE GENOMIC DNA]</scope>
    <source>
        <strain evidence="7 8">SV_7m_r</strain>
    </source>
</reference>
<evidence type="ECO:0000256" key="4">
    <source>
        <dbReference type="SAM" id="SignalP"/>
    </source>
</evidence>
<dbReference type="SUPFAM" id="SSF49899">
    <property type="entry name" value="Concanavalin A-like lectins/glucanases"/>
    <property type="match status" value="1"/>
</dbReference>
<protein>
    <submittedName>
        <fullName evidence="7">Cyclic 3',5'-adenosine monophosphate phosphodiesterase</fullName>
    </submittedName>
</protein>
<dbReference type="InterPro" id="IPR004843">
    <property type="entry name" value="Calcineurin-like_PHP"/>
</dbReference>
<dbReference type="SUPFAM" id="SSF56300">
    <property type="entry name" value="Metallo-dependent phosphatases"/>
    <property type="match status" value="1"/>
</dbReference>
<feature type="domain" description="LamG-like jellyroll fold" evidence="6">
    <location>
        <begin position="486"/>
        <end position="617"/>
    </location>
</feature>
<dbReference type="Gene3D" id="2.60.120.200">
    <property type="match status" value="1"/>
</dbReference>